<dbReference type="Pfam" id="PF01551">
    <property type="entry name" value="Peptidase_M23"/>
    <property type="match status" value="1"/>
</dbReference>
<keyword evidence="1" id="KW-0732">Signal</keyword>
<proteinExistence type="predicted"/>
<protein>
    <submittedName>
        <fullName evidence="4">Peptidase M24</fullName>
    </submittedName>
</protein>
<dbReference type="PANTHER" id="PTHR21666:SF289">
    <property type="entry name" value="L-ALA--D-GLU ENDOPEPTIDASE"/>
    <property type="match status" value="1"/>
</dbReference>
<evidence type="ECO:0000313" key="5">
    <source>
        <dbReference type="Proteomes" id="UP000018837"/>
    </source>
</evidence>
<feature type="compositionally biased region" description="Low complexity" evidence="2">
    <location>
        <begin position="252"/>
        <end position="261"/>
    </location>
</feature>
<dbReference type="PATRIC" id="fig|1411148.3.peg.1905"/>
<feature type="domain" description="M23ase beta-sheet core" evidence="3">
    <location>
        <begin position="319"/>
        <end position="413"/>
    </location>
</feature>
<evidence type="ECO:0000313" key="4">
    <source>
        <dbReference type="EMBL" id="ETK01114.1"/>
    </source>
</evidence>
<feature type="region of interest" description="Disordered" evidence="2">
    <location>
        <begin position="29"/>
        <end position="59"/>
    </location>
</feature>
<dbReference type="Proteomes" id="UP000018837">
    <property type="component" value="Unassembled WGS sequence"/>
</dbReference>
<comment type="caution">
    <text evidence="4">The sequence shown here is derived from an EMBL/GenBank/DDBJ whole genome shotgun (WGS) entry which is preliminary data.</text>
</comment>
<gene>
    <name evidence="4" type="ORF">N425_11610</name>
</gene>
<accession>W2C1P8</accession>
<feature type="region of interest" description="Disordered" evidence="2">
    <location>
        <begin position="252"/>
        <end position="283"/>
    </location>
</feature>
<dbReference type="GO" id="GO:0004222">
    <property type="term" value="F:metalloendopeptidase activity"/>
    <property type="evidence" value="ECO:0007669"/>
    <property type="project" value="TreeGrafter"/>
</dbReference>
<name>W2C1P8_9BACT</name>
<sequence>MENDQPLKSLGRRLAAAALALALAGGMAGQKQSKKQLKDQRQNVRTEMKKTRRQLDETTRTARLSAERLKELTRQVSEHRQMIDGLNRDLAAIDRRIATANADLRRLEKRLGERKQQYAHLVCTLYERCTAHNKWIFLLSSDNFARFIRRLRYLHEYASWQKQQALAIVDRQKEIDEKRAALAAVRGEKADLLEVRATELSRLKDAETEQRTGVRRLEARQTDLTRDLARQQQQAEALDRRIEQLATEEMAAAARAKNAEQTARKNRRKPDAPARQDRKLSDDFAANRGRLPFPLDGRYKVVESFGRHRHKRWTYVRTTNNGIDIRTSKGTDARAVYTGTVTRVFVLPGYNYNVIIRHGRYLTVYGNLGRVYVKVGDRVATRQSIGRIYSDVENRDETVLHFQLWREKRKLNPLVWLD</sequence>
<dbReference type="SUPFAM" id="SSF90257">
    <property type="entry name" value="Myosin rod fragments"/>
    <property type="match status" value="1"/>
</dbReference>
<feature type="compositionally biased region" description="Basic and acidic residues" evidence="2">
    <location>
        <begin position="269"/>
        <end position="282"/>
    </location>
</feature>
<dbReference type="InterPro" id="IPR016047">
    <property type="entry name" value="M23ase_b-sheet_dom"/>
</dbReference>
<dbReference type="Gene3D" id="2.70.70.10">
    <property type="entry name" value="Glucose Permease (Domain IIA)"/>
    <property type="match status" value="1"/>
</dbReference>
<dbReference type="Gene3D" id="6.10.250.3150">
    <property type="match status" value="1"/>
</dbReference>
<reference evidence="4 5" key="1">
    <citation type="submission" date="2013-11" db="EMBL/GenBank/DDBJ databases">
        <title>Single cell genomics of uncultured Tannerella BU063 (oral taxon 286).</title>
        <authorList>
            <person name="Beall C.J."/>
            <person name="Campbell A.G."/>
            <person name="Griffen A.L."/>
            <person name="Podar M."/>
            <person name="Leys E.J."/>
        </authorList>
    </citation>
    <scope>NUCLEOTIDE SEQUENCE [LARGE SCALE GENOMIC DNA]</scope>
    <source>
        <strain evidence="4">Cell 2</strain>
    </source>
</reference>
<dbReference type="PANTHER" id="PTHR21666">
    <property type="entry name" value="PEPTIDASE-RELATED"/>
    <property type="match status" value="1"/>
</dbReference>
<dbReference type="InterPro" id="IPR011055">
    <property type="entry name" value="Dup_hybrid_motif"/>
</dbReference>
<evidence type="ECO:0000259" key="3">
    <source>
        <dbReference type="Pfam" id="PF01551"/>
    </source>
</evidence>
<dbReference type="SUPFAM" id="SSF51261">
    <property type="entry name" value="Duplicated hybrid motif"/>
    <property type="match status" value="1"/>
</dbReference>
<dbReference type="AlphaFoldDB" id="W2C1P8"/>
<evidence type="ECO:0000256" key="2">
    <source>
        <dbReference type="SAM" id="MobiDB-lite"/>
    </source>
</evidence>
<dbReference type="CDD" id="cd12797">
    <property type="entry name" value="M23_peptidase"/>
    <property type="match status" value="1"/>
</dbReference>
<feature type="compositionally biased region" description="Basic and acidic residues" evidence="2">
    <location>
        <begin position="36"/>
        <end position="59"/>
    </location>
</feature>
<evidence type="ECO:0000256" key="1">
    <source>
        <dbReference type="ARBA" id="ARBA00022729"/>
    </source>
</evidence>
<dbReference type="EMBL" id="AYUF01000491">
    <property type="protein sequence ID" value="ETK01114.1"/>
    <property type="molecule type" value="Genomic_DNA"/>
</dbReference>
<organism evidence="4 5">
    <name type="scientific">Tannerella sp. oral taxon BU063 isolate Cell 2</name>
    <dbReference type="NCBI Taxonomy" id="1411148"/>
    <lineage>
        <taxon>Bacteria</taxon>
        <taxon>Pseudomonadati</taxon>
        <taxon>Bacteroidota</taxon>
        <taxon>Bacteroidia</taxon>
        <taxon>Bacteroidales</taxon>
        <taxon>Tannerellaceae</taxon>
        <taxon>Tannerella</taxon>
    </lineage>
</organism>
<dbReference type="InterPro" id="IPR050570">
    <property type="entry name" value="Cell_wall_metabolism_enzyme"/>
</dbReference>